<feature type="domain" description="FAD-binding FR-type" evidence="7">
    <location>
        <begin position="203"/>
        <end position="300"/>
    </location>
</feature>
<accession>A0A4Q2A8Q2</accession>
<dbReference type="Pfam" id="PF08030">
    <property type="entry name" value="NAD_binding_6"/>
    <property type="match status" value="1"/>
</dbReference>
<evidence type="ECO:0000256" key="1">
    <source>
        <dbReference type="ARBA" id="ARBA00004141"/>
    </source>
</evidence>
<dbReference type="PROSITE" id="PS51384">
    <property type="entry name" value="FAD_FR"/>
    <property type="match status" value="1"/>
</dbReference>
<name>A0A4Q2A8Q2_9BURK</name>
<dbReference type="SFLD" id="SFLDG01168">
    <property type="entry name" value="Ferric_reductase_subgroup_(FRE"/>
    <property type="match status" value="1"/>
</dbReference>
<dbReference type="GO" id="GO:0016175">
    <property type="term" value="F:superoxide-generating NAD(P)H oxidase activity"/>
    <property type="evidence" value="ECO:0007669"/>
    <property type="project" value="TreeGrafter"/>
</dbReference>
<dbReference type="EMBL" id="QWEX01000003">
    <property type="protein sequence ID" value="RXV65598.1"/>
    <property type="molecule type" value="Genomic_DNA"/>
</dbReference>
<feature type="transmembrane region" description="Helical" evidence="6">
    <location>
        <begin position="93"/>
        <end position="115"/>
    </location>
</feature>
<dbReference type="Proteomes" id="UP000289650">
    <property type="component" value="Unassembled WGS sequence"/>
</dbReference>
<dbReference type="SUPFAM" id="SSF52343">
    <property type="entry name" value="Ferredoxin reductase-like, C-terminal NADP-linked domain"/>
    <property type="match status" value="1"/>
</dbReference>
<sequence>MINSNLLLSILRNKRKSMVLSLCTMATLFVCAIAYQHYAALNAPMEVRLARASAAAIYFNSALIFLPMLRFFLSNNMVRKITGILPLHHAIEAHIIIAYTLTFFSLVHVLAYLALYGGNGQTWLANIKSRPANSTGIALTFLLFVLVCGAYSRKSKKFEYFYYSHYLFIPFVSLCFWHAPKFAYWTCLPFFLYLSDRFIRFFWMTKSATVAKIDHVRDDTHITLTRPEFFSYQAGDYAFLCVPSISRLEWHPFSLVNAPANRGDLTFTVRRCGTWTQSLTKLKVGSQIRIDGPFASPSRELLECSHSIIIASGIGITPFISFFNDLLDKPTGFHQKIVLYWLERDARNFAEFHSLLLKLHEQLFDVLELNLIAGKDSNDAMLDQPFIYQRKIDWNDEFKSLAALNEKNSPATVFFCGNRIMSSHLRSASKPYGFKFRTESF</sequence>
<dbReference type="PANTHER" id="PTHR11972">
    <property type="entry name" value="NADPH OXIDASE"/>
    <property type="match status" value="1"/>
</dbReference>
<organism evidence="8 9">
    <name type="scientific">Burkholderia stabilis</name>
    <dbReference type="NCBI Taxonomy" id="95485"/>
    <lineage>
        <taxon>Bacteria</taxon>
        <taxon>Pseudomonadati</taxon>
        <taxon>Pseudomonadota</taxon>
        <taxon>Betaproteobacteria</taxon>
        <taxon>Burkholderiales</taxon>
        <taxon>Burkholderiaceae</taxon>
        <taxon>Burkholderia</taxon>
        <taxon>Burkholderia cepacia complex</taxon>
    </lineage>
</organism>
<dbReference type="InterPro" id="IPR013121">
    <property type="entry name" value="Fe_red_NAD-bd_6"/>
</dbReference>
<dbReference type="InterPro" id="IPR013130">
    <property type="entry name" value="Fe3_Rdtase_TM_dom"/>
</dbReference>
<gene>
    <name evidence="8" type="ORF">D1006_36785</name>
</gene>
<keyword evidence="4" id="KW-0560">Oxidoreductase</keyword>
<dbReference type="InterPro" id="IPR050369">
    <property type="entry name" value="RBOH/FRE"/>
</dbReference>
<keyword evidence="3 6" id="KW-1133">Transmembrane helix</keyword>
<feature type="transmembrane region" description="Helical" evidence="6">
    <location>
        <begin position="160"/>
        <end position="177"/>
    </location>
</feature>
<comment type="subcellular location">
    <subcellularLocation>
        <location evidence="1">Membrane</location>
        <topology evidence="1">Multi-pass membrane protein</topology>
    </subcellularLocation>
</comment>
<feature type="transmembrane region" description="Helical" evidence="6">
    <location>
        <begin position="50"/>
        <end position="73"/>
    </location>
</feature>
<evidence type="ECO:0000259" key="7">
    <source>
        <dbReference type="PROSITE" id="PS51384"/>
    </source>
</evidence>
<evidence type="ECO:0000256" key="2">
    <source>
        <dbReference type="ARBA" id="ARBA00022692"/>
    </source>
</evidence>
<feature type="transmembrane region" description="Helical" evidence="6">
    <location>
        <begin position="135"/>
        <end position="153"/>
    </location>
</feature>
<dbReference type="InterPro" id="IPR017927">
    <property type="entry name" value="FAD-bd_FR_type"/>
</dbReference>
<proteinExistence type="predicted"/>
<dbReference type="PANTHER" id="PTHR11972:SF58">
    <property type="entry name" value="NADPH OXIDASE 5"/>
    <property type="match status" value="1"/>
</dbReference>
<dbReference type="GO" id="GO:0042554">
    <property type="term" value="P:superoxide anion generation"/>
    <property type="evidence" value="ECO:0007669"/>
    <property type="project" value="TreeGrafter"/>
</dbReference>
<dbReference type="InterPro" id="IPR017938">
    <property type="entry name" value="Riboflavin_synthase-like_b-brl"/>
</dbReference>
<dbReference type="InterPro" id="IPR013112">
    <property type="entry name" value="FAD-bd_8"/>
</dbReference>
<reference evidence="8 9" key="1">
    <citation type="submission" date="2018-08" db="EMBL/GenBank/DDBJ databases">
        <title>Mountain-cultivated ginseng endophyte, Burkholderia stabilis and its activity against ginseng root rot disease.</title>
        <authorList>
            <person name="Tapan Kumar M."/>
            <person name="Bae H."/>
            <person name="Shanmugam G."/>
            <person name="Jeon J."/>
        </authorList>
    </citation>
    <scope>NUCLEOTIDE SEQUENCE [LARGE SCALE GENOMIC DNA]</scope>
    <source>
        <strain evidence="8 9">EB159</strain>
    </source>
</reference>
<evidence type="ECO:0000313" key="9">
    <source>
        <dbReference type="Proteomes" id="UP000289650"/>
    </source>
</evidence>
<dbReference type="Gene3D" id="3.40.50.80">
    <property type="entry name" value="Nucleotide-binding domain of ferredoxin-NADP reductase (FNR) module"/>
    <property type="match status" value="1"/>
</dbReference>
<dbReference type="Gene3D" id="2.40.30.10">
    <property type="entry name" value="Translation factors"/>
    <property type="match status" value="1"/>
</dbReference>
<evidence type="ECO:0000313" key="8">
    <source>
        <dbReference type="EMBL" id="RXV65598.1"/>
    </source>
</evidence>
<dbReference type="OrthoDB" id="9801223at2"/>
<dbReference type="GO" id="GO:0043020">
    <property type="term" value="C:NADPH oxidase complex"/>
    <property type="evidence" value="ECO:0007669"/>
    <property type="project" value="TreeGrafter"/>
</dbReference>
<dbReference type="GO" id="GO:0006952">
    <property type="term" value="P:defense response"/>
    <property type="evidence" value="ECO:0007669"/>
    <property type="project" value="TreeGrafter"/>
</dbReference>
<dbReference type="AlphaFoldDB" id="A0A4Q2A8Q2"/>
<dbReference type="SUPFAM" id="SSF63380">
    <property type="entry name" value="Riboflavin synthase domain-like"/>
    <property type="match status" value="1"/>
</dbReference>
<evidence type="ECO:0000256" key="6">
    <source>
        <dbReference type="SAM" id="Phobius"/>
    </source>
</evidence>
<evidence type="ECO:0000256" key="3">
    <source>
        <dbReference type="ARBA" id="ARBA00022989"/>
    </source>
</evidence>
<comment type="caution">
    <text evidence="8">The sequence shown here is derived from an EMBL/GenBank/DDBJ whole genome shotgun (WGS) entry which is preliminary data.</text>
</comment>
<evidence type="ECO:0000256" key="5">
    <source>
        <dbReference type="ARBA" id="ARBA00023136"/>
    </source>
</evidence>
<dbReference type="CDD" id="cd00322">
    <property type="entry name" value="FNR_like"/>
    <property type="match status" value="1"/>
</dbReference>
<evidence type="ECO:0000256" key="4">
    <source>
        <dbReference type="ARBA" id="ARBA00023002"/>
    </source>
</evidence>
<protein>
    <recommendedName>
        <fullName evidence="7">FAD-binding FR-type domain-containing protein</fullName>
    </recommendedName>
</protein>
<dbReference type="RefSeq" id="WP_129518032.1">
    <property type="nucleotide sequence ID" value="NZ_QWEX01000003.1"/>
</dbReference>
<keyword evidence="2 6" id="KW-0812">Transmembrane</keyword>
<keyword evidence="5 6" id="KW-0472">Membrane</keyword>
<dbReference type="InterPro" id="IPR039261">
    <property type="entry name" value="FNR_nucleotide-bd"/>
</dbReference>
<dbReference type="Pfam" id="PF08022">
    <property type="entry name" value="FAD_binding_8"/>
    <property type="match status" value="1"/>
</dbReference>
<dbReference type="Pfam" id="PF01794">
    <property type="entry name" value="Ferric_reduct"/>
    <property type="match status" value="1"/>
</dbReference>